<dbReference type="Pfam" id="PF00144">
    <property type="entry name" value="Beta-lactamase"/>
    <property type="match status" value="1"/>
</dbReference>
<keyword evidence="5" id="KW-1185">Reference proteome</keyword>
<gene>
    <name evidence="4" type="ORF">QQ020_04390</name>
</gene>
<evidence type="ECO:0000256" key="1">
    <source>
        <dbReference type="ARBA" id="ARBA00038473"/>
    </source>
</evidence>
<dbReference type="Pfam" id="PF11954">
    <property type="entry name" value="DUF3471"/>
    <property type="match status" value="1"/>
</dbReference>
<accession>A0ABT8L2M3</accession>
<feature type="domain" description="Peptidase S12 Pab87-related C-terminal" evidence="3">
    <location>
        <begin position="366"/>
        <end position="450"/>
    </location>
</feature>
<evidence type="ECO:0000313" key="5">
    <source>
        <dbReference type="Proteomes" id="UP001172083"/>
    </source>
</evidence>
<dbReference type="Gene3D" id="3.40.710.10">
    <property type="entry name" value="DD-peptidase/beta-lactamase superfamily"/>
    <property type="match status" value="1"/>
</dbReference>
<sequence>MLRIKNFHIAGWLFLWFIFSSYQPADTLPKNVVDSIEKRIESGNNPSIAVGIIDEKGARYFNFGKMRKDGQAVDEHTIYEIGSITKVFTAILLAQQAIKGKVSLDEPIDSYLPEDVVIPVQGADKITFGNLSDHTSGLPRMPENFKPANPGNPFADYTVAQMYSFISSYKPTRKVGSGYEYSNLAQGLLGHILAANAELEYESLMIRNIASPLSMQETKITLDQSMKDHLAIGHSAGTEVENWDIPTLAGAGAIRSSTFDMLKFLSANLGFTKTPLKAAMDMTHEVRHSKAGNMRVGLGWHIKKGANGDVIWHNGGTGGYRAFAGFVKESGKGVVVLTNSNRSVDDIGFHLLDPDSKLMEVASKSEAVAVSEETLESYVGNYQLAPNFSIAITRKGKQLYGQATGQNRFELFAKNDTEFFLVVVDAQITFQVKEDAVESLTLFQNGQEIVGKKVD</sequence>
<feature type="domain" description="Beta-lactamase-related" evidence="2">
    <location>
        <begin position="36"/>
        <end position="343"/>
    </location>
</feature>
<dbReference type="PANTHER" id="PTHR22935:SF95">
    <property type="entry name" value="BETA-LACTAMASE-LIKE 1-RELATED"/>
    <property type="match status" value="1"/>
</dbReference>
<keyword evidence="4" id="KW-0378">Hydrolase</keyword>
<dbReference type="InterPro" id="IPR051478">
    <property type="entry name" value="Beta-lactamase-like_AB/R"/>
</dbReference>
<dbReference type="EMBL" id="JAUJEB010000001">
    <property type="protein sequence ID" value="MDN5211271.1"/>
    <property type="molecule type" value="Genomic_DNA"/>
</dbReference>
<proteinExistence type="inferred from homology"/>
<name>A0ABT8L2M3_9BACT</name>
<reference evidence="4" key="1">
    <citation type="submission" date="2023-06" db="EMBL/GenBank/DDBJ databases">
        <title>Genomic of Agaribacillus aureum.</title>
        <authorList>
            <person name="Wang G."/>
        </authorList>
    </citation>
    <scope>NUCLEOTIDE SEQUENCE</scope>
    <source>
        <strain evidence="4">BMA12</strain>
    </source>
</reference>
<dbReference type="InterPro" id="IPR021860">
    <property type="entry name" value="Peptidase_S12_Pab87-rel_C"/>
</dbReference>
<dbReference type="RefSeq" id="WP_346756606.1">
    <property type="nucleotide sequence ID" value="NZ_JAUJEB010000001.1"/>
</dbReference>
<comment type="similarity">
    <text evidence="1">Belongs to the beta-lactamase family.</text>
</comment>
<dbReference type="InterPro" id="IPR012338">
    <property type="entry name" value="Beta-lactam/transpept-like"/>
</dbReference>
<evidence type="ECO:0000259" key="3">
    <source>
        <dbReference type="Pfam" id="PF11954"/>
    </source>
</evidence>
<protein>
    <submittedName>
        <fullName evidence="4">Serine hydrolase</fullName>
    </submittedName>
</protein>
<comment type="caution">
    <text evidence="4">The sequence shown here is derived from an EMBL/GenBank/DDBJ whole genome shotgun (WGS) entry which is preliminary data.</text>
</comment>
<dbReference type="SUPFAM" id="SSF56601">
    <property type="entry name" value="beta-lactamase/transpeptidase-like"/>
    <property type="match status" value="1"/>
</dbReference>
<dbReference type="InterPro" id="IPR001466">
    <property type="entry name" value="Beta-lactam-related"/>
</dbReference>
<evidence type="ECO:0000259" key="2">
    <source>
        <dbReference type="Pfam" id="PF00144"/>
    </source>
</evidence>
<dbReference type="PANTHER" id="PTHR22935">
    <property type="entry name" value="PENICILLIN-BINDING PROTEIN"/>
    <property type="match status" value="1"/>
</dbReference>
<organism evidence="4 5">
    <name type="scientific">Agaribacillus aureus</name>
    <dbReference type="NCBI Taxonomy" id="3051825"/>
    <lineage>
        <taxon>Bacteria</taxon>
        <taxon>Pseudomonadati</taxon>
        <taxon>Bacteroidota</taxon>
        <taxon>Cytophagia</taxon>
        <taxon>Cytophagales</taxon>
        <taxon>Splendidivirgaceae</taxon>
        <taxon>Agaribacillus</taxon>
    </lineage>
</organism>
<dbReference type="Proteomes" id="UP001172083">
    <property type="component" value="Unassembled WGS sequence"/>
</dbReference>
<evidence type="ECO:0000313" key="4">
    <source>
        <dbReference type="EMBL" id="MDN5211271.1"/>
    </source>
</evidence>
<dbReference type="GO" id="GO:0016787">
    <property type="term" value="F:hydrolase activity"/>
    <property type="evidence" value="ECO:0007669"/>
    <property type="project" value="UniProtKB-KW"/>
</dbReference>